<gene>
    <name evidence="2" type="ORF">ACH3YB_23570</name>
</gene>
<keyword evidence="1" id="KW-0812">Transmembrane</keyword>
<evidence type="ECO:0000256" key="1">
    <source>
        <dbReference type="SAM" id="Phobius"/>
    </source>
</evidence>
<reference evidence="2 3" key="1">
    <citation type="submission" date="2024-10" db="EMBL/GenBank/DDBJ databases">
        <authorList>
            <person name="Wannawong T."/>
            <person name="Kuncharoen N."/>
            <person name="Mhuantong W."/>
        </authorList>
    </citation>
    <scope>NUCLEOTIDE SEQUENCE [LARGE SCALE GENOMIC DNA]</scope>
    <source>
        <strain evidence="2 3">CALK1-4</strain>
    </source>
</reference>
<feature type="transmembrane region" description="Helical" evidence="1">
    <location>
        <begin position="12"/>
        <end position="31"/>
    </location>
</feature>
<dbReference type="RefSeq" id="WP_352177375.1">
    <property type="nucleotide sequence ID" value="NZ_JBEPAR010000036.1"/>
</dbReference>
<evidence type="ECO:0000313" key="2">
    <source>
        <dbReference type="EMBL" id="MFI0574605.1"/>
    </source>
</evidence>
<organism evidence="2 3">
    <name type="scientific">Streptomyces tendae</name>
    <dbReference type="NCBI Taxonomy" id="1932"/>
    <lineage>
        <taxon>Bacteria</taxon>
        <taxon>Bacillati</taxon>
        <taxon>Actinomycetota</taxon>
        <taxon>Actinomycetes</taxon>
        <taxon>Kitasatosporales</taxon>
        <taxon>Streptomycetaceae</taxon>
        <taxon>Streptomyces</taxon>
    </lineage>
</organism>
<keyword evidence="3" id="KW-1185">Reference proteome</keyword>
<name>A0ABW7S2X1_STRTE</name>
<dbReference type="Proteomes" id="UP001610810">
    <property type="component" value="Unassembled WGS sequence"/>
</dbReference>
<keyword evidence="1" id="KW-1133">Transmembrane helix</keyword>
<evidence type="ECO:0000313" key="3">
    <source>
        <dbReference type="Proteomes" id="UP001610810"/>
    </source>
</evidence>
<dbReference type="EMBL" id="JBIQWK010000007">
    <property type="protein sequence ID" value="MFI0574605.1"/>
    <property type="molecule type" value="Genomic_DNA"/>
</dbReference>
<proteinExistence type="predicted"/>
<comment type="caution">
    <text evidence="2">The sequence shown here is derived from an EMBL/GenBank/DDBJ whole genome shotgun (WGS) entry which is preliminary data.</text>
</comment>
<protein>
    <submittedName>
        <fullName evidence="2">Uncharacterized protein</fullName>
    </submittedName>
</protein>
<accession>A0ABW7S2X1</accession>
<sequence length="48" mass="5459">MTADEEGRELWWPLLSTVIWSAVTVHGFATYRRIRTRTLPALTGRTAA</sequence>
<keyword evidence="1" id="KW-0472">Membrane</keyword>